<reference evidence="3" key="1">
    <citation type="submission" date="2020-01" db="EMBL/GenBank/DDBJ databases">
        <authorList>
            <person name="Yang Y."/>
            <person name="Kwon Y.M."/>
        </authorList>
    </citation>
    <scope>NUCLEOTIDE SEQUENCE</scope>
    <source>
        <strain evidence="3">PG104</strain>
    </source>
</reference>
<protein>
    <submittedName>
        <fullName evidence="3">Lycopene beta-cyclase CrtY</fullName>
        <ecNumber evidence="3">5.5.1.19</ecNumber>
    </submittedName>
</protein>
<sequence>MQTEIAIAGAGLAAAVLALRLSAAPGAPRIALHDPQPFAGRTWSFHEHDVTEEDRRWLSPAIAHRWSGQDVRFPGLHRTMRAGYATITPESLAAALPPNVTIRPGRIADPATLDARCVIDARGAAPHPALRIAFQKFLGQEVRLHGPHGLTRPVIMDAEVAQLEGFRFVYVLPLSPTTLLIEDTRYSDTPEVDAAAFRSAISAYAAAQGWRIADVLREESAALPLGLAFDAEAFWADAALPRIGMAAAQFHPVTGYTLPDAVRTANLVAAHWTEGTTALARHLRRDALRRARGQRFYRLLSRMLFEAATPDARWRVLRRFYGLPEPLIERFYAGRTTTADMARILVGRPPVPLGRALRSLPERMNHV</sequence>
<dbReference type="InterPro" id="IPR036188">
    <property type="entry name" value="FAD/NAD-bd_sf"/>
</dbReference>
<organism evidence="3 4">
    <name type="scientific">Falsirhodobacter algicola</name>
    <dbReference type="NCBI Taxonomy" id="2692330"/>
    <lineage>
        <taxon>Bacteria</taxon>
        <taxon>Pseudomonadati</taxon>
        <taxon>Pseudomonadota</taxon>
        <taxon>Alphaproteobacteria</taxon>
        <taxon>Rhodobacterales</taxon>
        <taxon>Paracoccaceae</taxon>
        <taxon>Falsirhodobacter</taxon>
    </lineage>
</organism>
<dbReference type="RefSeq" id="WP_211783040.1">
    <property type="nucleotide sequence ID" value="NZ_CP047289.1"/>
</dbReference>
<dbReference type="EC" id="5.5.1.19" evidence="3"/>
<accession>A0A8J8MS83</accession>
<dbReference type="AlphaFoldDB" id="A0A8J8MS83"/>
<dbReference type="GO" id="GO:0045436">
    <property type="term" value="F:lycopene beta cyclase activity"/>
    <property type="evidence" value="ECO:0007669"/>
    <property type="project" value="InterPro"/>
</dbReference>
<proteinExistence type="inferred from homology"/>
<dbReference type="KEGG" id="fap:GR316_05840"/>
<gene>
    <name evidence="3" type="primary">crtY</name>
    <name evidence="3" type="ORF">GR316_05840</name>
</gene>
<evidence type="ECO:0000256" key="1">
    <source>
        <dbReference type="ARBA" id="ARBA00006599"/>
    </source>
</evidence>
<evidence type="ECO:0000313" key="3">
    <source>
        <dbReference type="EMBL" id="QUS35822.1"/>
    </source>
</evidence>
<keyword evidence="3" id="KW-0413">Isomerase</keyword>
<feature type="chain" id="PRO_5035149673" evidence="2">
    <location>
        <begin position="24"/>
        <end position="367"/>
    </location>
</feature>
<dbReference type="SUPFAM" id="SSF51905">
    <property type="entry name" value="FAD/NAD(P)-binding domain"/>
    <property type="match status" value="1"/>
</dbReference>
<dbReference type="GO" id="GO:0016705">
    <property type="term" value="F:oxidoreductase activity, acting on paired donors, with incorporation or reduction of molecular oxygen"/>
    <property type="evidence" value="ECO:0007669"/>
    <property type="project" value="InterPro"/>
</dbReference>
<dbReference type="Proteomes" id="UP000679284">
    <property type="component" value="Chromosome"/>
</dbReference>
<evidence type="ECO:0000256" key="2">
    <source>
        <dbReference type="SAM" id="SignalP"/>
    </source>
</evidence>
<name>A0A8J8MS83_9RHOB</name>
<keyword evidence="4" id="KW-1185">Reference proteome</keyword>
<dbReference type="GO" id="GO:0016117">
    <property type="term" value="P:carotenoid biosynthetic process"/>
    <property type="evidence" value="ECO:0007669"/>
    <property type="project" value="InterPro"/>
</dbReference>
<dbReference type="InterPro" id="IPR010108">
    <property type="entry name" value="Lycopene_cyclase_b/e"/>
</dbReference>
<dbReference type="EMBL" id="CP047289">
    <property type="protein sequence ID" value="QUS35822.1"/>
    <property type="molecule type" value="Genomic_DNA"/>
</dbReference>
<dbReference type="NCBIfam" id="TIGR01789">
    <property type="entry name" value="lycopene_cycl"/>
    <property type="match status" value="1"/>
</dbReference>
<dbReference type="InterPro" id="IPR008461">
    <property type="entry name" value="CrtY"/>
</dbReference>
<keyword evidence="2" id="KW-0732">Signal</keyword>
<dbReference type="Pfam" id="PF05834">
    <property type="entry name" value="Lycopene_cycl"/>
    <property type="match status" value="2"/>
</dbReference>
<feature type="signal peptide" evidence="2">
    <location>
        <begin position="1"/>
        <end position="23"/>
    </location>
</feature>
<comment type="similarity">
    <text evidence="1">Belongs to the lycopene cyclase family.</text>
</comment>
<dbReference type="NCBIfam" id="TIGR01790">
    <property type="entry name" value="carotene-cycl"/>
    <property type="match status" value="1"/>
</dbReference>
<evidence type="ECO:0000313" key="4">
    <source>
        <dbReference type="Proteomes" id="UP000679284"/>
    </source>
</evidence>